<name>A0ABR4BNZ0_9LECA</name>
<evidence type="ECO:0008006" key="4">
    <source>
        <dbReference type="Google" id="ProtNLM"/>
    </source>
</evidence>
<dbReference type="EMBL" id="JBHFEH010000002">
    <property type="protein sequence ID" value="KAL2058474.1"/>
    <property type="molecule type" value="Genomic_DNA"/>
</dbReference>
<sequence length="183" mass="20638">MGALAEFLHQKPKPQDSRVSDCLGFIASESNEGFGFLYPFPPAIGGEWLVTRILEDLLMATSDKKFHGWDPALEEKFGLAKALVCSSIHRLHTAEWLHKSINPKNVLFFKEDTPKGEINFDEPYLANFSNSRPDGNVWATDGPSPNHNYQRPEYLMADGQPPRYEEKYDSKAKEGPQPPSKLC</sequence>
<dbReference type="PANTHER" id="PTHR37542">
    <property type="entry name" value="HELO DOMAIN-CONTAINING PROTEIN-RELATED"/>
    <property type="match status" value="1"/>
</dbReference>
<dbReference type="InterPro" id="IPR011009">
    <property type="entry name" value="Kinase-like_dom_sf"/>
</dbReference>
<accession>A0ABR4BNZ0</accession>
<organism evidence="2 3">
    <name type="scientific">Lepraria finkii</name>
    <dbReference type="NCBI Taxonomy" id="1340010"/>
    <lineage>
        <taxon>Eukaryota</taxon>
        <taxon>Fungi</taxon>
        <taxon>Dikarya</taxon>
        <taxon>Ascomycota</taxon>
        <taxon>Pezizomycotina</taxon>
        <taxon>Lecanoromycetes</taxon>
        <taxon>OSLEUM clade</taxon>
        <taxon>Lecanoromycetidae</taxon>
        <taxon>Lecanorales</taxon>
        <taxon>Lecanorineae</taxon>
        <taxon>Stereocaulaceae</taxon>
        <taxon>Lepraria</taxon>
    </lineage>
</organism>
<dbReference type="PANTHER" id="PTHR37542:SF3">
    <property type="entry name" value="PRION-INHIBITION AND PROPAGATION HELO DOMAIN-CONTAINING PROTEIN"/>
    <property type="match status" value="1"/>
</dbReference>
<evidence type="ECO:0000313" key="3">
    <source>
        <dbReference type="Proteomes" id="UP001590951"/>
    </source>
</evidence>
<gene>
    <name evidence="2" type="ORF">ABVK25_001202</name>
</gene>
<dbReference type="Proteomes" id="UP001590951">
    <property type="component" value="Unassembled WGS sequence"/>
</dbReference>
<feature type="compositionally biased region" description="Basic and acidic residues" evidence="1">
    <location>
        <begin position="163"/>
        <end position="174"/>
    </location>
</feature>
<keyword evidence="3" id="KW-1185">Reference proteome</keyword>
<proteinExistence type="predicted"/>
<reference evidence="2 3" key="1">
    <citation type="submission" date="2024-09" db="EMBL/GenBank/DDBJ databases">
        <title>Rethinking Asexuality: The Enigmatic Case of Functional Sexual Genes in Lepraria (Stereocaulaceae).</title>
        <authorList>
            <person name="Doellman M."/>
            <person name="Sun Y."/>
            <person name="Barcenas-Pena A."/>
            <person name="Lumbsch H.T."/>
            <person name="Grewe F."/>
        </authorList>
    </citation>
    <scope>NUCLEOTIDE SEQUENCE [LARGE SCALE GENOMIC DNA]</scope>
    <source>
        <strain evidence="2 3">Grewe 0041</strain>
    </source>
</reference>
<dbReference type="Gene3D" id="1.10.510.10">
    <property type="entry name" value="Transferase(Phosphotransferase) domain 1"/>
    <property type="match status" value="1"/>
</dbReference>
<dbReference type="SUPFAM" id="SSF56112">
    <property type="entry name" value="Protein kinase-like (PK-like)"/>
    <property type="match status" value="1"/>
</dbReference>
<evidence type="ECO:0000313" key="2">
    <source>
        <dbReference type="EMBL" id="KAL2058474.1"/>
    </source>
</evidence>
<comment type="caution">
    <text evidence="2">The sequence shown here is derived from an EMBL/GenBank/DDBJ whole genome shotgun (WGS) entry which is preliminary data.</text>
</comment>
<protein>
    <recommendedName>
        <fullName evidence="4">Protein kinase domain-containing protein</fullName>
    </recommendedName>
</protein>
<feature type="region of interest" description="Disordered" evidence="1">
    <location>
        <begin position="135"/>
        <end position="183"/>
    </location>
</feature>
<evidence type="ECO:0000256" key="1">
    <source>
        <dbReference type="SAM" id="MobiDB-lite"/>
    </source>
</evidence>